<organism evidence="1 2">
    <name type="scientific">Persea americana</name>
    <name type="common">Avocado</name>
    <dbReference type="NCBI Taxonomy" id="3435"/>
    <lineage>
        <taxon>Eukaryota</taxon>
        <taxon>Viridiplantae</taxon>
        <taxon>Streptophyta</taxon>
        <taxon>Embryophyta</taxon>
        <taxon>Tracheophyta</taxon>
        <taxon>Spermatophyta</taxon>
        <taxon>Magnoliopsida</taxon>
        <taxon>Magnoliidae</taxon>
        <taxon>Laurales</taxon>
        <taxon>Lauraceae</taxon>
        <taxon>Persea</taxon>
    </lineage>
</organism>
<evidence type="ECO:0000313" key="2">
    <source>
        <dbReference type="Proteomes" id="UP001234297"/>
    </source>
</evidence>
<dbReference type="EMBL" id="CM056819">
    <property type="protein sequence ID" value="KAJ8624675.1"/>
    <property type="molecule type" value="Genomic_DNA"/>
</dbReference>
<dbReference type="Proteomes" id="UP001234297">
    <property type="component" value="Chromosome 11"/>
</dbReference>
<protein>
    <submittedName>
        <fullName evidence="1">Uncharacterized protein</fullName>
    </submittedName>
</protein>
<accession>A0ACC2KU51</accession>
<gene>
    <name evidence="1" type="ORF">MRB53_033205</name>
</gene>
<keyword evidence="2" id="KW-1185">Reference proteome</keyword>
<evidence type="ECO:0000313" key="1">
    <source>
        <dbReference type="EMBL" id="KAJ8624675.1"/>
    </source>
</evidence>
<reference evidence="1 2" key="1">
    <citation type="journal article" date="2022" name="Hortic Res">
        <title>A haplotype resolved chromosomal level avocado genome allows analysis of novel avocado genes.</title>
        <authorList>
            <person name="Nath O."/>
            <person name="Fletcher S.J."/>
            <person name="Hayward A."/>
            <person name="Shaw L.M."/>
            <person name="Masouleh A.K."/>
            <person name="Furtado A."/>
            <person name="Henry R.J."/>
            <person name="Mitter N."/>
        </authorList>
    </citation>
    <scope>NUCLEOTIDE SEQUENCE [LARGE SCALE GENOMIC DNA]</scope>
    <source>
        <strain evidence="2">cv. Hass</strain>
    </source>
</reference>
<name>A0ACC2KU51_PERAE</name>
<proteinExistence type="predicted"/>
<comment type="caution">
    <text evidence="1">The sequence shown here is derived from an EMBL/GenBank/DDBJ whole genome shotgun (WGS) entry which is preliminary data.</text>
</comment>
<sequence>MDVGFSLKPQAPFSSSIPPLSSPILPSHFYPQTSLRREFLGFGIRIISSSSPTRRRRRSRFHAHSSPFLIQASIYGRSLLVAVAVAVANFSAIRLFYLYYIRLKKKDASKLSSPNGPDVLAFSERDVVAKKISIKNQIEDPGNPYKETTLEERKHIFEDSENGHVVDVKKDLLKSHLSALKCEGDVADKLSREPVKEVLSSFSNDGFAQTEEDMGHILSPGMINEVDALEPESFVVDMPQLFSRGGVEETEIRPKVNFKSQVLMGSAGASAISPHTRLQENTSISPLLTPQRLKGAEESLKNLLDATEYFKERVPVAFYKDLSASKRGDSVKPGGLSRDRGLKHQTVSRDMHRSLQPNGIIANGKSDPSEYLSTYSRLLRAGRLTDCIELLQSMERKGLLDMDKVYHARFFKACRSKKAVKEAFCFTKLIKNPTLSTFNMLLSVCATSQDSEGPFEVRRLVKEAGLKADCKLYTTLISTCAKNGKVDTMFEVFHEMVNAGVEPNVHTYGALIDGCGRAGQVAKAFGAYGIMRSKKVKPDRVIFNALITACGQSGAVDRAFDVLAEMRAEAQPIDPDHVTIGALIKTCTQAGQVDRACEVYKMIHQYNIKGTPEVYTIAVNSCSQVGDLEFALSVYGDMKRNGVVPDEMFFSALIDVAGHAGKADVAFEVLQDAKSQGIRLGNISYSSLMGACSKAKNWQKALELYEDLKVIKLLLTVSTLNALMTSLCDGDQLYKAVDILAEMKKAGVCPNDITYSVLLMACEKNDEIELGFELFSQAKKDGVFSNLIMCKCLTGLCLQRFLKAASIGEPVLSFNSGKPQIDNKWTSWALMFYRETIAAGVLPSVEVVSQVLGCLQFPHDTSLRNRLVENLGVSSNSSRRANLYSFIDGFGEYDPRSFSLLEEAASLGIIQCVSFKQSPIIVDARKLQIHTAEVYLLTILKGLKHRLAAGARLPNINILLLVEKTQIISHKGDKTVHLAGRVGQAVGAMLRRLGLRYQGKESLGKIRISGLALKRWFQPKLTKLASQFGGKPAELGTSPTHLRKEITNQQRDIRTSNLSLE</sequence>